<name>A0ABQ9TKK6_SAGOE</name>
<keyword evidence="2" id="KW-1185">Reference proteome</keyword>
<sequence>MGDDPFPHWAELMTKKGCRSTEVLGSVMWGRLVLLLMAGFREGISARLVYLDTAHIVIPLTSALMSDPPEGGDQTESS</sequence>
<comment type="caution">
    <text evidence="1">The sequence shown here is derived from an EMBL/GenBank/DDBJ whole genome shotgun (WGS) entry which is preliminary data.</text>
</comment>
<evidence type="ECO:0000313" key="2">
    <source>
        <dbReference type="Proteomes" id="UP001266305"/>
    </source>
</evidence>
<evidence type="ECO:0000313" key="1">
    <source>
        <dbReference type="EMBL" id="KAK2085310.1"/>
    </source>
</evidence>
<gene>
    <name evidence="1" type="ORF">P7K49_036610</name>
</gene>
<reference evidence="1 2" key="1">
    <citation type="submission" date="2023-05" db="EMBL/GenBank/DDBJ databases">
        <title>B98-5 Cell Line De Novo Hybrid Assembly: An Optical Mapping Approach.</title>
        <authorList>
            <person name="Kananen K."/>
            <person name="Auerbach J.A."/>
            <person name="Kautto E."/>
            <person name="Blachly J.S."/>
        </authorList>
    </citation>
    <scope>NUCLEOTIDE SEQUENCE [LARGE SCALE GENOMIC DNA]</scope>
    <source>
        <strain evidence="1">B95-8</strain>
        <tissue evidence="1">Cell line</tissue>
    </source>
</reference>
<protein>
    <submittedName>
        <fullName evidence="1">Uncharacterized protein</fullName>
    </submittedName>
</protein>
<dbReference type="EMBL" id="JASSZA010000021">
    <property type="protein sequence ID" value="KAK2085310.1"/>
    <property type="molecule type" value="Genomic_DNA"/>
</dbReference>
<proteinExistence type="predicted"/>
<organism evidence="1 2">
    <name type="scientific">Saguinus oedipus</name>
    <name type="common">Cotton-top tamarin</name>
    <name type="synonym">Oedipomidas oedipus</name>
    <dbReference type="NCBI Taxonomy" id="9490"/>
    <lineage>
        <taxon>Eukaryota</taxon>
        <taxon>Metazoa</taxon>
        <taxon>Chordata</taxon>
        <taxon>Craniata</taxon>
        <taxon>Vertebrata</taxon>
        <taxon>Euteleostomi</taxon>
        <taxon>Mammalia</taxon>
        <taxon>Eutheria</taxon>
        <taxon>Euarchontoglires</taxon>
        <taxon>Primates</taxon>
        <taxon>Haplorrhini</taxon>
        <taxon>Platyrrhini</taxon>
        <taxon>Cebidae</taxon>
        <taxon>Callitrichinae</taxon>
        <taxon>Saguinus</taxon>
    </lineage>
</organism>
<dbReference type="Proteomes" id="UP001266305">
    <property type="component" value="Unassembled WGS sequence"/>
</dbReference>
<accession>A0ABQ9TKK6</accession>